<feature type="domain" description="Cytidylate kinase" evidence="9">
    <location>
        <begin position="13"/>
        <end position="234"/>
    </location>
</feature>
<dbReference type="NCBIfam" id="TIGR00017">
    <property type="entry name" value="cmk"/>
    <property type="match status" value="1"/>
</dbReference>
<dbReference type="GO" id="GO:0006220">
    <property type="term" value="P:pyrimidine nucleotide metabolic process"/>
    <property type="evidence" value="ECO:0007669"/>
    <property type="project" value="UniProtKB-UniRule"/>
</dbReference>
<comment type="catalytic activity">
    <reaction evidence="6 8">
        <text>dCMP + ATP = dCDP + ADP</text>
        <dbReference type="Rhea" id="RHEA:25094"/>
        <dbReference type="ChEBI" id="CHEBI:30616"/>
        <dbReference type="ChEBI" id="CHEBI:57566"/>
        <dbReference type="ChEBI" id="CHEBI:58593"/>
        <dbReference type="ChEBI" id="CHEBI:456216"/>
        <dbReference type="EC" id="2.7.4.25"/>
    </reaction>
</comment>
<reference evidence="10 11" key="1">
    <citation type="submission" date="2016-06" db="EMBL/GenBank/DDBJ databases">
        <title>Draft genome of Moraxella atlantae CCUG 66109.</title>
        <authorList>
            <person name="Salva-Serra F."/>
            <person name="Engstrom-Jakobsson H."/>
            <person name="Thorell K."/>
            <person name="Gonzales-Siles L."/>
            <person name="Karlsson R."/>
            <person name="Boulund F."/>
            <person name="Engstrand L."/>
            <person name="Kristiansson E."/>
            <person name="Moore E."/>
        </authorList>
    </citation>
    <scope>NUCLEOTIDE SEQUENCE [LARGE SCALE GENOMIC DNA]</scope>
    <source>
        <strain evidence="10 11">CCUG 66109</strain>
    </source>
</reference>
<evidence type="ECO:0000256" key="8">
    <source>
        <dbReference type="HAMAP-Rule" id="MF_00238"/>
    </source>
</evidence>
<dbReference type="GO" id="GO:0005524">
    <property type="term" value="F:ATP binding"/>
    <property type="evidence" value="ECO:0007669"/>
    <property type="project" value="UniProtKB-UniRule"/>
</dbReference>
<comment type="subcellular location">
    <subcellularLocation>
        <location evidence="8">Cytoplasm</location>
    </subcellularLocation>
</comment>
<evidence type="ECO:0000259" key="9">
    <source>
        <dbReference type="Pfam" id="PF02224"/>
    </source>
</evidence>
<dbReference type="Proteomes" id="UP000092508">
    <property type="component" value="Unassembled WGS sequence"/>
</dbReference>
<evidence type="ECO:0000256" key="4">
    <source>
        <dbReference type="ARBA" id="ARBA00022777"/>
    </source>
</evidence>
<evidence type="ECO:0000256" key="7">
    <source>
        <dbReference type="ARBA" id="ARBA00048478"/>
    </source>
</evidence>
<evidence type="ECO:0000256" key="1">
    <source>
        <dbReference type="ARBA" id="ARBA00009427"/>
    </source>
</evidence>
<keyword evidence="3 8" id="KW-0547">Nucleotide-binding</keyword>
<dbReference type="PANTHER" id="PTHR21299">
    <property type="entry name" value="CYTIDYLATE KINASE/PANTOATE-BETA-ALANINE LIGASE"/>
    <property type="match status" value="1"/>
</dbReference>
<keyword evidence="8" id="KW-0963">Cytoplasm</keyword>
<comment type="similarity">
    <text evidence="1 8">Belongs to the cytidylate kinase family. Type 1 subfamily.</text>
</comment>
<dbReference type="GO" id="GO:0036430">
    <property type="term" value="F:CMP kinase activity"/>
    <property type="evidence" value="ECO:0007669"/>
    <property type="project" value="RHEA"/>
</dbReference>
<comment type="caution">
    <text evidence="10">The sequence shown here is derived from an EMBL/GenBank/DDBJ whole genome shotgun (WGS) entry which is preliminary data.</text>
</comment>
<evidence type="ECO:0000256" key="2">
    <source>
        <dbReference type="ARBA" id="ARBA00022679"/>
    </source>
</evidence>
<evidence type="ECO:0000256" key="5">
    <source>
        <dbReference type="ARBA" id="ARBA00022840"/>
    </source>
</evidence>
<dbReference type="Pfam" id="PF02224">
    <property type="entry name" value="Cytidylate_kin"/>
    <property type="match status" value="1"/>
</dbReference>
<evidence type="ECO:0000256" key="3">
    <source>
        <dbReference type="ARBA" id="ARBA00022741"/>
    </source>
</evidence>
<dbReference type="InterPro" id="IPR003136">
    <property type="entry name" value="Cytidylate_kin"/>
</dbReference>
<feature type="binding site" evidence="8">
    <location>
        <begin position="17"/>
        <end position="25"/>
    </location>
    <ligand>
        <name>ATP</name>
        <dbReference type="ChEBI" id="CHEBI:30616"/>
    </ligand>
</feature>
<name>A0A1B8QCW1_9GAMM</name>
<dbReference type="Gene3D" id="3.40.50.300">
    <property type="entry name" value="P-loop containing nucleotide triphosphate hydrolases"/>
    <property type="match status" value="1"/>
</dbReference>
<gene>
    <name evidence="8" type="primary">cmk</name>
    <name evidence="10" type="ORF">A9308_05935</name>
</gene>
<keyword evidence="4 8" id="KW-0418">Kinase</keyword>
<dbReference type="OrthoDB" id="9807434at2"/>
<dbReference type="InterPro" id="IPR027417">
    <property type="entry name" value="P-loop_NTPase"/>
</dbReference>
<dbReference type="GO" id="GO:0036431">
    <property type="term" value="F:dCMP kinase activity"/>
    <property type="evidence" value="ECO:0007669"/>
    <property type="project" value="InterPro"/>
</dbReference>
<evidence type="ECO:0000313" key="10">
    <source>
        <dbReference type="EMBL" id="OBX79062.1"/>
    </source>
</evidence>
<dbReference type="SUPFAM" id="SSF52540">
    <property type="entry name" value="P-loop containing nucleoside triphosphate hydrolases"/>
    <property type="match status" value="1"/>
</dbReference>
<dbReference type="PANTHER" id="PTHR21299:SF2">
    <property type="entry name" value="CYTIDYLATE KINASE"/>
    <property type="match status" value="1"/>
</dbReference>
<dbReference type="CDD" id="cd02020">
    <property type="entry name" value="CMPK"/>
    <property type="match status" value="1"/>
</dbReference>
<sequence>MSPTGVPQKLPVIAIDGASGAGKGTLTSRLADALGYTMLDSGALYRIVGLSAAQAGLLNDTPLDEQALARLARSLDITFLPPQAGSEHISVWVNGQDVSRDIRSEQVGAYASQVAVFGEVRAALLALQQNMALAGDKNYRGVVADGRDMGTVVFPDAALKIFLVASPQARAERRVKQLQAAGQEADFATVLENLIARDTRDSARAVAPAKPADDAIVLDSSTLDADAVFAHVWQLCLARGLAPADAKPDHSHQI</sequence>
<dbReference type="InterPro" id="IPR011994">
    <property type="entry name" value="Cytidylate_kinase_dom"/>
</dbReference>
<evidence type="ECO:0000256" key="6">
    <source>
        <dbReference type="ARBA" id="ARBA00047615"/>
    </source>
</evidence>
<organism evidence="10 11">
    <name type="scientific">Faucicola atlantae</name>
    <dbReference type="NCBI Taxonomy" id="34059"/>
    <lineage>
        <taxon>Bacteria</taxon>
        <taxon>Pseudomonadati</taxon>
        <taxon>Pseudomonadota</taxon>
        <taxon>Gammaproteobacteria</taxon>
        <taxon>Moraxellales</taxon>
        <taxon>Moraxellaceae</taxon>
        <taxon>Faucicola</taxon>
    </lineage>
</organism>
<dbReference type="STRING" id="34059.A9308_05935"/>
<dbReference type="AlphaFoldDB" id="A0A1B8QCW1"/>
<accession>A0A1B8QCW1</accession>
<dbReference type="HAMAP" id="MF_00238">
    <property type="entry name" value="Cytidyl_kinase_type1"/>
    <property type="match status" value="1"/>
</dbReference>
<dbReference type="EMBL" id="LZMZ01000013">
    <property type="protein sequence ID" value="OBX79062.1"/>
    <property type="molecule type" value="Genomic_DNA"/>
</dbReference>
<dbReference type="RefSeq" id="WP_067236293.1">
    <property type="nucleotide sequence ID" value="NZ_LZMZ01000013.1"/>
</dbReference>
<keyword evidence="5 8" id="KW-0067">ATP-binding</keyword>
<keyword evidence="2 8" id="KW-0808">Transferase</keyword>
<dbReference type="GO" id="GO:0005829">
    <property type="term" value="C:cytosol"/>
    <property type="evidence" value="ECO:0007669"/>
    <property type="project" value="TreeGrafter"/>
</dbReference>
<dbReference type="GO" id="GO:0015949">
    <property type="term" value="P:nucleobase-containing small molecule interconversion"/>
    <property type="evidence" value="ECO:0007669"/>
    <property type="project" value="TreeGrafter"/>
</dbReference>
<dbReference type="EC" id="2.7.4.25" evidence="8"/>
<comment type="catalytic activity">
    <reaction evidence="7 8">
        <text>CMP + ATP = CDP + ADP</text>
        <dbReference type="Rhea" id="RHEA:11600"/>
        <dbReference type="ChEBI" id="CHEBI:30616"/>
        <dbReference type="ChEBI" id="CHEBI:58069"/>
        <dbReference type="ChEBI" id="CHEBI:60377"/>
        <dbReference type="ChEBI" id="CHEBI:456216"/>
        <dbReference type="EC" id="2.7.4.25"/>
    </reaction>
</comment>
<protein>
    <recommendedName>
        <fullName evidence="8">Cytidylate kinase</fullName>
        <shortName evidence="8">CK</shortName>
        <ecNumber evidence="8">2.7.4.25</ecNumber>
    </recommendedName>
    <alternativeName>
        <fullName evidence="8">Cytidine monophosphate kinase</fullName>
        <shortName evidence="8">CMP kinase</shortName>
    </alternativeName>
</protein>
<evidence type="ECO:0000313" key="11">
    <source>
        <dbReference type="Proteomes" id="UP000092508"/>
    </source>
</evidence>
<proteinExistence type="inferred from homology"/>